<keyword evidence="2" id="KW-1185">Reference proteome</keyword>
<comment type="caution">
    <text evidence="1">The sequence shown here is derived from an EMBL/GenBank/DDBJ whole genome shotgun (WGS) entry which is preliminary data.</text>
</comment>
<protein>
    <submittedName>
        <fullName evidence="1">Uncharacterized protein</fullName>
    </submittedName>
</protein>
<sequence>MEVELGDSSENREVITVVGSIQNRKESVGPNEWEQHNIEIEKIDDRKRKTKYFVDVEIEDSKENRESSSFALEEVLENIQEARHYTKQLLKRAEKKCYPFQS</sequence>
<dbReference type="Proteomes" id="UP000887013">
    <property type="component" value="Unassembled WGS sequence"/>
</dbReference>
<dbReference type="AlphaFoldDB" id="A0A8X6PTA1"/>
<proteinExistence type="predicted"/>
<name>A0A8X6PTA1_NEPPI</name>
<gene>
    <name evidence="1" type="ORF">NPIL_358221</name>
</gene>
<accession>A0A8X6PTA1</accession>
<evidence type="ECO:0000313" key="2">
    <source>
        <dbReference type="Proteomes" id="UP000887013"/>
    </source>
</evidence>
<evidence type="ECO:0000313" key="1">
    <source>
        <dbReference type="EMBL" id="GFT82982.1"/>
    </source>
</evidence>
<organism evidence="1 2">
    <name type="scientific">Nephila pilipes</name>
    <name type="common">Giant wood spider</name>
    <name type="synonym">Nephila maculata</name>
    <dbReference type="NCBI Taxonomy" id="299642"/>
    <lineage>
        <taxon>Eukaryota</taxon>
        <taxon>Metazoa</taxon>
        <taxon>Ecdysozoa</taxon>
        <taxon>Arthropoda</taxon>
        <taxon>Chelicerata</taxon>
        <taxon>Arachnida</taxon>
        <taxon>Araneae</taxon>
        <taxon>Araneomorphae</taxon>
        <taxon>Entelegynae</taxon>
        <taxon>Araneoidea</taxon>
        <taxon>Nephilidae</taxon>
        <taxon>Nephila</taxon>
    </lineage>
</organism>
<dbReference type="EMBL" id="BMAW01072427">
    <property type="protein sequence ID" value="GFT82982.1"/>
    <property type="molecule type" value="Genomic_DNA"/>
</dbReference>
<reference evidence="1" key="1">
    <citation type="submission" date="2020-08" db="EMBL/GenBank/DDBJ databases">
        <title>Multicomponent nature underlies the extraordinary mechanical properties of spider dragline silk.</title>
        <authorList>
            <person name="Kono N."/>
            <person name="Nakamura H."/>
            <person name="Mori M."/>
            <person name="Yoshida Y."/>
            <person name="Ohtoshi R."/>
            <person name="Malay A.D."/>
            <person name="Moran D.A.P."/>
            <person name="Tomita M."/>
            <person name="Numata K."/>
            <person name="Arakawa K."/>
        </authorList>
    </citation>
    <scope>NUCLEOTIDE SEQUENCE</scope>
</reference>